<accession>A0AA38LES9</accession>
<sequence>CESMKAHMNKGLTHETSQLGISRSSNVIVGRDKLAFGNIPMRLSMGGVTVSTNLLQFTNQQVCFKAVALT</sequence>
<gene>
    <name evidence="1" type="ORF">KI387_016932</name>
</gene>
<protein>
    <submittedName>
        <fullName evidence="1">Uncharacterized protein</fullName>
    </submittedName>
</protein>
<feature type="non-terminal residue" evidence="1">
    <location>
        <position position="1"/>
    </location>
</feature>
<evidence type="ECO:0000313" key="1">
    <source>
        <dbReference type="EMBL" id="KAH9322293.1"/>
    </source>
</evidence>
<feature type="non-terminal residue" evidence="1">
    <location>
        <position position="70"/>
    </location>
</feature>
<organism evidence="1 2">
    <name type="scientific">Taxus chinensis</name>
    <name type="common">Chinese yew</name>
    <name type="synonym">Taxus wallichiana var. chinensis</name>
    <dbReference type="NCBI Taxonomy" id="29808"/>
    <lineage>
        <taxon>Eukaryota</taxon>
        <taxon>Viridiplantae</taxon>
        <taxon>Streptophyta</taxon>
        <taxon>Embryophyta</taxon>
        <taxon>Tracheophyta</taxon>
        <taxon>Spermatophyta</taxon>
        <taxon>Pinopsida</taxon>
        <taxon>Pinidae</taxon>
        <taxon>Conifers II</taxon>
        <taxon>Cupressales</taxon>
        <taxon>Taxaceae</taxon>
        <taxon>Taxus</taxon>
    </lineage>
</organism>
<proteinExistence type="predicted"/>
<name>A0AA38LES9_TAXCH</name>
<dbReference type="EMBL" id="JAHRHJ020000003">
    <property type="protein sequence ID" value="KAH9322293.1"/>
    <property type="molecule type" value="Genomic_DNA"/>
</dbReference>
<dbReference type="Proteomes" id="UP000824469">
    <property type="component" value="Unassembled WGS sequence"/>
</dbReference>
<reference evidence="1 2" key="1">
    <citation type="journal article" date="2021" name="Nat. Plants">
        <title>The Taxus genome provides insights into paclitaxel biosynthesis.</title>
        <authorList>
            <person name="Xiong X."/>
            <person name="Gou J."/>
            <person name="Liao Q."/>
            <person name="Li Y."/>
            <person name="Zhou Q."/>
            <person name="Bi G."/>
            <person name="Li C."/>
            <person name="Du R."/>
            <person name="Wang X."/>
            <person name="Sun T."/>
            <person name="Guo L."/>
            <person name="Liang H."/>
            <person name="Lu P."/>
            <person name="Wu Y."/>
            <person name="Zhang Z."/>
            <person name="Ro D.K."/>
            <person name="Shang Y."/>
            <person name="Huang S."/>
            <person name="Yan J."/>
        </authorList>
    </citation>
    <scope>NUCLEOTIDE SEQUENCE [LARGE SCALE GENOMIC DNA]</scope>
    <source>
        <strain evidence="1">Ta-2019</strain>
    </source>
</reference>
<comment type="caution">
    <text evidence="1">The sequence shown here is derived from an EMBL/GenBank/DDBJ whole genome shotgun (WGS) entry which is preliminary data.</text>
</comment>
<evidence type="ECO:0000313" key="2">
    <source>
        <dbReference type="Proteomes" id="UP000824469"/>
    </source>
</evidence>
<keyword evidence="2" id="KW-1185">Reference proteome</keyword>
<dbReference type="AlphaFoldDB" id="A0AA38LES9"/>